<evidence type="ECO:0000256" key="6">
    <source>
        <dbReference type="ARBA" id="ARBA00022692"/>
    </source>
</evidence>
<organism evidence="15 16">
    <name type="scientific">Cimex lectularius</name>
    <name type="common">Bed bug</name>
    <name type="synonym">Acanthia lectularia</name>
    <dbReference type="NCBI Taxonomy" id="79782"/>
    <lineage>
        <taxon>Eukaryota</taxon>
        <taxon>Metazoa</taxon>
        <taxon>Ecdysozoa</taxon>
        <taxon>Arthropoda</taxon>
        <taxon>Hexapoda</taxon>
        <taxon>Insecta</taxon>
        <taxon>Pterygota</taxon>
        <taxon>Neoptera</taxon>
        <taxon>Paraneoptera</taxon>
        <taxon>Hemiptera</taxon>
        <taxon>Heteroptera</taxon>
        <taxon>Panheteroptera</taxon>
        <taxon>Cimicomorpha</taxon>
        <taxon>Cimicidae</taxon>
        <taxon>Cimex</taxon>
    </lineage>
</organism>
<feature type="transmembrane region" description="Helical" evidence="14">
    <location>
        <begin position="151"/>
        <end position="170"/>
    </location>
</feature>
<evidence type="ECO:0000256" key="11">
    <source>
        <dbReference type="ARBA" id="ARBA00023160"/>
    </source>
</evidence>
<dbReference type="GeneID" id="106663747"/>
<evidence type="ECO:0000256" key="12">
    <source>
        <dbReference type="ARBA" id="ARBA00023239"/>
    </source>
</evidence>
<dbReference type="GO" id="GO:0030497">
    <property type="term" value="P:fatty acid elongation"/>
    <property type="evidence" value="ECO:0007669"/>
    <property type="project" value="TreeGrafter"/>
</dbReference>
<dbReference type="EnsemblMetazoa" id="XM_014388824.2">
    <property type="protein sequence ID" value="XP_014244310.1"/>
    <property type="gene ID" value="LOC106663747"/>
</dbReference>
<reference evidence="15" key="1">
    <citation type="submission" date="2022-01" db="UniProtKB">
        <authorList>
            <consortium name="EnsemblMetazoa"/>
        </authorList>
    </citation>
    <scope>IDENTIFICATION</scope>
</reference>
<keyword evidence="6 14" id="KW-0812">Transmembrane</keyword>
<evidence type="ECO:0000313" key="15">
    <source>
        <dbReference type="EnsemblMetazoa" id="XP_014244310.1"/>
    </source>
</evidence>
<keyword evidence="11 14" id="KW-0275">Fatty acid biosynthesis</keyword>
<keyword evidence="7 14" id="KW-0276">Fatty acid metabolism</keyword>
<evidence type="ECO:0000256" key="1">
    <source>
        <dbReference type="ARBA" id="ARBA00004141"/>
    </source>
</evidence>
<keyword evidence="5 14" id="KW-0444">Lipid biosynthesis</keyword>
<comment type="caution">
    <text evidence="14">Lacks conserved residue(s) required for the propagation of feature annotation.</text>
</comment>
<evidence type="ECO:0000256" key="5">
    <source>
        <dbReference type="ARBA" id="ARBA00022516"/>
    </source>
</evidence>
<evidence type="ECO:0000256" key="8">
    <source>
        <dbReference type="ARBA" id="ARBA00022989"/>
    </source>
</evidence>
<comment type="similarity">
    <text evidence="3 14">Belongs to the very long-chain fatty acids dehydratase HACD family.</text>
</comment>
<accession>A0A8I6RI47</accession>
<dbReference type="Pfam" id="PF04387">
    <property type="entry name" value="PTPLA"/>
    <property type="match status" value="1"/>
</dbReference>
<protein>
    <recommendedName>
        <fullName evidence="4 14">Very-long-chain (3R)-3-hydroxyacyl-CoA dehydratase</fullName>
        <ecNumber evidence="4 14">4.2.1.134</ecNumber>
    </recommendedName>
</protein>
<keyword evidence="14" id="KW-0256">Endoplasmic reticulum</keyword>
<dbReference type="AlphaFoldDB" id="A0A8I6RI47"/>
<evidence type="ECO:0000256" key="7">
    <source>
        <dbReference type="ARBA" id="ARBA00022832"/>
    </source>
</evidence>
<dbReference type="KEGG" id="clec:106663747"/>
<dbReference type="CTD" id="9200"/>
<dbReference type="PANTHER" id="PTHR11035">
    <property type="entry name" value="VERY-LONG-CHAIN (3R)-3-HYDROXYACYL-COA DEHYDRATASE"/>
    <property type="match status" value="1"/>
</dbReference>
<keyword evidence="16" id="KW-1185">Reference proteome</keyword>
<evidence type="ECO:0000256" key="4">
    <source>
        <dbReference type="ARBA" id="ARBA00013122"/>
    </source>
</evidence>
<evidence type="ECO:0000256" key="9">
    <source>
        <dbReference type="ARBA" id="ARBA00023098"/>
    </source>
</evidence>
<dbReference type="GO" id="GO:0042761">
    <property type="term" value="P:very long-chain fatty acid biosynthetic process"/>
    <property type="evidence" value="ECO:0007669"/>
    <property type="project" value="TreeGrafter"/>
</dbReference>
<evidence type="ECO:0000256" key="14">
    <source>
        <dbReference type="RuleBase" id="RU363109"/>
    </source>
</evidence>
<comment type="pathway">
    <text evidence="2 14">Lipid metabolism; fatty acid biosynthesis.</text>
</comment>
<evidence type="ECO:0000313" key="16">
    <source>
        <dbReference type="Proteomes" id="UP000494040"/>
    </source>
</evidence>
<feature type="transmembrane region" description="Helical" evidence="14">
    <location>
        <begin position="190"/>
        <end position="210"/>
    </location>
</feature>
<name>A0A8I6RI47_CIMLE</name>
<keyword evidence="10 14" id="KW-0472">Membrane</keyword>
<keyword evidence="9 14" id="KW-0443">Lipid metabolism</keyword>
<dbReference type="OrthoDB" id="46988at2759"/>
<comment type="catalytic activity">
    <reaction evidence="13 14">
        <text>a very-long-chain (3R)-3-hydroxyacyl-CoA = a very-long-chain (2E)-enoyl-CoA + H2O</text>
        <dbReference type="Rhea" id="RHEA:45812"/>
        <dbReference type="ChEBI" id="CHEBI:15377"/>
        <dbReference type="ChEBI" id="CHEBI:83728"/>
        <dbReference type="ChEBI" id="CHEBI:85440"/>
        <dbReference type="EC" id="4.2.1.134"/>
    </reaction>
</comment>
<dbReference type="GO" id="GO:0005789">
    <property type="term" value="C:endoplasmic reticulum membrane"/>
    <property type="evidence" value="ECO:0007669"/>
    <property type="project" value="UniProtKB-SubCell"/>
</dbReference>
<dbReference type="RefSeq" id="XP_014244310.1">
    <property type="nucleotide sequence ID" value="XM_014388824.2"/>
</dbReference>
<dbReference type="Proteomes" id="UP000494040">
    <property type="component" value="Unassembled WGS sequence"/>
</dbReference>
<dbReference type="OMA" id="WSYILWQ"/>
<comment type="function">
    <text evidence="14">Catalyzes the third of the four reactions of the long-chain fatty acids elongation cycle. This endoplasmic reticulum-bound enzymatic process, allows the addition of two carbons to the chain of long- and very long-chain fatty acids/VLCFAs per cycle. This enzyme catalyzes the dehydration of the 3-hydroxyacyl-CoA intermediate into trans-2,3-enoyl-CoA, within each cycle of fatty acid elongation. Thereby, it participates to the production of VLCFAs of different chain lengths that are involved in multiple biological processes as precursors of membrane lipids and lipid mediators.</text>
</comment>
<feature type="transmembrane region" description="Helical" evidence="14">
    <location>
        <begin position="21"/>
        <end position="40"/>
    </location>
</feature>
<dbReference type="GO" id="GO:0030148">
    <property type="term" value="P:sphingolipid biosynthetic process"/>
    <property type="evidence" value="ECO:0007669"/>
    <property type="project" value="TreeGrafter"/>
</dbReference>
<dbReference type="GO" id="GO:0102158">
    <property type="term" value="F:very-long-chain (3R)-3-hydroxyacyl-CoA dehydratase activity"/>
    <property type="evidence" value="ECO:0007669"/>
    <property type="project" value="UniProtKB-EC"/>
</dbReference>
<keyword evidence="8 14" id="KW-1133">Transmembrane helix</keyword>
<feature type="transmembrane region" description="Helical" evidence="14">
    <location>
        <begin position="60"/>
        <end position="79"/>
    </location>
</feature>
<dbReference type="PANTHER" id="PTHR11035:SF3">
    <property type="entry name" value="VERY-LONG-CHAIN (3R)-3-HYDROXYACYL-COA DEHYDRATASE"/>
    <property type="match status" value="1"/>
</dbReference>
<evidence type="ECO:0000256" key="13">
    <source>
        <dbReference type="ARBA" id="ARBA00036671"/>
    </source>
</evidence>
<evidence type="ECO:0000256" key="10">
    <source>
        <dbReference type="ARBA" id="ARBA00023136"/>
    </source>
</evidence>
<proteinExistence type="inferred from homology"/>
<dbReference type="InterPro" id="IPR007482">
    <property type="entry name" value="Tyr_Pase-like_PTPLA"/>
</dbReference>
<comment type="subcellular location">
    <subcellularLocation>
        <location evidence="14">Endoplasmic reticulum membrane</location>
        <topology evidence="14">Multi-pass membrane protein</topology>
    </subcellularLocation>
    <subcellularLocation>
        <location evidence="1">Membrane</location>
        <topology evidence="1">Multi-pass membrane protein</topology>
    </subcellularLocation>
</comment>
<keyword evidence="12 14" id="KW-0456">Lyase</keyword>
<evidence type="ECO:0000256" key="3">
    <source>
        <dbReference type="ARBA" id="ARBA00007811"/>
    </source>
</evidence>
<sequence>MAKNDSKAEKPAMSEGAKSYLILYNSVQLTAWTYLLSRIVSHFLAGKGAETLYQENKVLVQVFQNAAILEIFHVMFGLVRSDLMTTVMQVFSRVMLCLGVLVQSTEAQGCFGITPMLTAWSLSEIVRYSFYTVNLLTGSVPYFITWCRYTFFYILYPVGVSGELICSYYCLQTLNESKAHYISPEYATYFKYFLVAVMVTYIPGFPKMYYYMINQRRKVIGGSSSTKKTQ</sequence>
<evidence type="ECO:0000256" key="2">
    <source>
        <dbReference type="ARBA" id="ARBA00005194"/>
    </source>
</evidence>
<dbReference type="EC" id="4.2.1.134" evidence="4 14"/>
<dbReference type="UniPathway" id="UPA00094"/>